<evidence type="ECO:0000313" key="1">
    <source>
        <dbReference type="EMBL" id="SPC95924.1"/>
    </source>
</evidence>
<gene>
    <name evidence="1" type="ORF">FSB_LOCUS23806</name>
</gene>
<organism evidence="1">
    <name type="scientific">Fagus sylvatica</name>
    <name type="common">Beechnut</name>
    <dbReference type="NCBI Taxonomy" id="28930"/>
    <lineage>
        <taxon>Eukaryota</taxon>
        <taxon>Viridiplantae</taxon>
        <taxon>Streptophyta</taxon>
        <taxon>Embryophyta</taxon>
        <taxon>Tracheophyta</taxon>
        <taxon>Spermatophyta</taxon>
        <taxon>Magnoliopsida</taxon>
        <taxon>eudicotyledons</taxon>
        <taxon>Gunneridae</taxon>
        <taxon>Pentapetalae</taxon>
        <taxon>rosids</taxon>
        <taxon>fabids</taxon>
        <taxon>Fagales</taxon>
        <taxon>Fagaceae</taxon>
        <taxon>Fagus</taxon>
    </lineage>
</organism>
<dbReference type="AlphaFoldDB" id="A0A2N9G9V8"/>
<name>A0A2N9G9V8_FAGSY</name>
<sequence length="160" mass="17837">MTEIVTDEGGDEAGDEISFTQLEYLGLHCLPNLKGFNLSNRTIRFPLLKYVTVTRCPELKMLSNGVLSTPKLKKVELAEDNEKLPEGYYLPINGKDIWEGDLNTTIVVVKKLKKGFSLELLNPNTCKVIRRKRNKEGGAGGDRVMVLGAMLIEVQTVLQT</sequence>
<accession>A0A2N9G9V8</accession>
<dbReference type="EMBL" id="OIVN01001618">
    <property type="protein sequence ID" value="SPC95924.1"/>
    <property type="molecule type" value="Genomic_DNA"/>
</dbReference>
<protein>
    <submittedName>
        <fullName evidence="1">Uncharacterized protein</fullName>
    </submittedName>
</protein>
<reference evidence="1" key="1">
    <citation type="submission" date="2018-02" db="EMBL/GenBank/DDBJ databases">
        <authorList>
            <person name="Cohen D.B."/>
            <person name="Kent A.D."/>
        </authorList>
    </citation>
    <scope>NUCLEOTIDE SEQUENCE</scope>
</reference>
<proteinExistence type="predicted"/>